<protein>
    <submittedName>
        <fullName evidence="4">DUF4332 domain-containing protein</fullName>
    </submittedName>
</protein>
<dbReference type="Gene3D" id="1.10.150.20">
    <property type="entry name" value="5' to 3' exonuclease, C-terminal subdomain"/>
    <property type="match status" value="1"/>
</dbReference>
<feature type="transmembrane region" description="Helical" evidence="2">
    <location>
        <begin position="400"/>
        <end position="422"/>
    </location>
</feature>
<gene>
    <name evidence="4" type="ORF">OKA05_10395</name>
</gene>
<keyword evidence="2" id="KW-1133">Transmembrane helix</keyword>
<feature type="region of interest" description="Disordered" evidence="1">
    <location>
        <begin position="93"/>
        <end position="150"/>
    </location>
</feature>
<organism evidence="4 5">
    <name type="scientific">Luteolibacter arcticus</name>
    <dbReference type="NCBI Taxonomy" id="1581411"/>
    <lineage>
        <taxon>Bacteria</taxon>
        <taxon>Pseudomonadati</taxon>
        <taxon>Verrucomicrobiota</taxon>
        <taxon>Verrucomicrobiia</taxon>
        <taxon>Verrucomicrobiales</taxon>
        <taxon>Verrucomicrobiaceae</taxon>
        <taxon>Luteolibacter</taxon>
    </lineage>
</organism>
<keyword evidence="2" id="KW-0472">Membrane</keyword>
<evidence type="ECO:0000313" key="5">
    <source>
        <dbReference type="Proteomes" id="UP001320876"/>
    </source>
</evidence>
<evidence type="ECO:0000256" key="2">
    <source>
        <dbReference type="SAM" id="Phobius"/>
    </source>
</evidence>
<name>A0ABT3GH64_9BACT</name>
<feature type="transmembrane region" description="Helical" evidence="2">
    <location>
        <begin position="317"/>
        <end position="342"/>
    </location>
</feature>
<feature type="domain" description="DUF4332" evidence="3">
    <location>
        <begin position="1"/>
        <end position="68"/>
    </location>
</feature>
<dbReference type="Pfam" id="PF14229">
    <property type="entry name" value="DUF4332"/>
    <property type="match status" value="1"/>
</dbReference>
<feature type="compositionally biased region" description="Low complexity" evidence="1">
    <location>
        <begin position="120"/>
        <end position="143"/>
    </location>
</feature>
<evidence type="ECO:0000259" key="3">
    <source>
        <dbReference type="Pfam" id="PF14229"/>
    </source>
</evidence>
<keyword evidence="5" id="KW-1185">Reference proteome</keyword>
<reference evidence="4 5" key="1">
    <citation type="submission" date="2022-10" db="EMBL/GenBank/DDBJ databases">
        <title>Luteolibacter arcticus strain CCTCC AB 2014275, whole genome shotgun sequencing project.</title>
        <authorList>
            <person name="Zhao G."/>
            <person name="Shen L."/>
        </authorList>
    </citation>
    <scope>NUCLEOTIDE SEQUENCE [LARGE SCALE GENOMIC DNA]</scope>
    <source>
        <strain evidence="4 5">CCTCC AB 2014275</strain>
    </source>
</reference>
<dbReference type="InterPro" id="IPR025567">
    <property type="entry name" value="DUF4332"/>
</dbReference>
<feature type="transmembrane region" description="Helical" evidence="2">
    <location>
        <begin position="354"/>
        <end position="379"/>
    </location>
</feature>
<dbReference type="EMBL" id="JAPDDT010000003">
    <property type="protein sequence ID" value="MCW1922961.1"/>
    <property type="molecule type" value="Genomic_DNA"/>
</dbReference>
<evidence type="ECO:0000313" key="4">
    <source>
        <dbReference type="EMBL" id="MCW1922961.1"/>
    </source>
</evidence>
<dbReference type="Proteomes" id="UP001320876">
    <property type="component" value="Unassembled WGS sequence"/>
</dbReference>
<proteinExistence type="predicted"/>
<keyword evidence="2" id="KW-0812">Transmembrane</keyword>
<comment type="caution">
    <text evidence="4">The sequence shown here is derived from an EMBL/GenBank/DDBJ whole genome shotgun (WGS) entry which is preliminary data.</text>
</comment>
<sequence>MAKLIDIEGIGPDDAELLEATGWTDAHALAKADPEVLTREITDANAMLKIVARTPERRRVERWIAAATRAVDPEGLAAAARVRRPAASFVEAHADRPRRNPATGAGESRFTAKNGHVATPVVQEEVAPSAAPVEASSSAPAPAAEEDRSGETALAALAGPVNFEADPDVAEMLAVAPFALPIPARQLAERGIAPSEIAVAPLLNRALGDLEVRVTVEKPERKNLPDAPASSRLATSSVQVSDAGFSMGRRGFDSTKIRTIEEAQGDAPPVRASSSPAGMQDERINLLRSPLEKTNRGRKPSSRFYIRGVLHDRPLKVWFGGLFLVLLQLVIPLAIIAAPLLILSDQQPEEFAWVPAWIIAFPLAVPVLGILYAFVSTGAKCRVCAQRMYVPKHCLKNRKAHHLPLLGYIGAVALHVMTFKWYNCTFCGTSIRIKK</sequence>
<evidence type="ECO:0000256" key="1">
    <source>
        <dbReference type="SAM" id="MobiDB-lite"/>
    </source>
</evidence>
<accession>A0ABT3GH64</accession>